<feature type="transmembrane region" description="Helical" evidence="8">
    <location>
        <begin position="233"/>
        <end position="252"/>
    </location>
</feature>
<dbReference type="SUPFAM" id="SSF103473">
    <property type="entry name" value="MFS general substrate transporter"/>
    <property type="match status" value="1"/>
</dbReference>
<dbReference type="Pfam" id="PF12832">
    <property type="entry name" value="MFS_1_like"/>
    <property type="match status" value="1"/>
</dbReference>
<evidence type="ECO:0000259" key="9">
    <source>
        <dbReference type="Pfam" id="PF12832"/>
    </source>
</evidence>
<feature type="transmembrane region" description="Helical" evidence="8">
    <location>
        <begin position="325"/>
        <end position="348"/>
    </location>
</feature>
<feature type="transmembrane region" description="Helical" evidence="8">
    <location>
        <begin position="159"/>
        <end position="178"/>
    </location>
</feature>
<keyword evidence="3" id="KW-1003">Cell membrane</keyword>
<dbReference type="Proteomes" id="UP000669605">
    <property type="component" value="Unassembled WGS sequence"/>
</dbReference>
<proteinExistence type="predicted"/>
<keyword evidence="2" id="KW-0813">Transport</keyword>
<keyword evidence="4" id="KW-0997">Cell inner membrane</keyword>
<keyword evidence="7 8" id="KW-0472">Membrane</keyword>
<dbReference type="InterPro" id="IPR036259">
    <property type="entry name" value="MFS_trans_sf"/>
</dbReference>
<reference evidence="10 11" key="1">
    <citation type="journal article" date="2020" name="Curr. Microbiol.">
        <title>Tepidiphilus baoligensis sp. nov., a Novel Bacterium of the Family Hydrogenophilaceae Isolated from an Oil Reservoir.</title>
        <authorList>
            <person name="Zhang X."/>
            <person name="Wang G."/>
            <person name="Ma X."/>
            <person name="Yu J."/>
            <person name="You J."/>
            <person name="Xue Y."/>
            <person name="Ma Y."/>
        </authorList>
    </citation>
    <scope>NUCLEOTIDE SEQUENCE [LARGE SCALE GENOMIC DNA]</scope>
    <source>
        <strain evidence="10 11">B18-69</strain>
    </source>
</reference>
<dbReference type="PIRSF" id="PIRSF004925">
    <property type="entry name" value="HcaT"/>
    <property type="match status" value="1"/>
</dbReference>
<dbReference type="Gene3D" id="1.20.1250.20">
    <property type="entry name" value="MFS general substrate transporter like domains"/>
    <property type="match status" value="2"/>
</dbReference>
<gene>
    <name evidence="10" type="ORF">GV368_01475</name>
</gene>
<evidence type="ECO:0000256" key="6">
    <source>
        <dbReference type="ARBA" id="ARBA00022989"/>
    </source>
</evidence>
<evidence type="ECO:0000256" key="5">
    <source>
        <dbReference type="ARBA" id="ARBA00022692"/>
    </source>
</evidence>
<evidence type="ECO:0000256" key="8">
    <source>
        <dbReference type="SAM" id="Phobius"/>
    </source>
</evidence>
<protein>
    <submittedName>
        <fullName evidence="10">MFS transporter</fullName>
    </submittedName>
</protein>
<comment type="subcellular location">
    <subcellularLocation>
        <location evidence="1">Cell inner membrane</location>
        <topology evidence="1">Multi-pass membrane protein</topology>
    </subcellularLocation>
</comment>
<dbReference type="RefSeq" id="WP_169114853.1">
    <property type="nucleotide sequence ID" value="NZ_JAAAUB010000001.1"/>
</dbReference>
<accession>A0ABX1QIA8</accession>
<feature type="transmembrane region" description="Helical" evidence="8">
    <location>
        <begin position="129"/>
        <end position="147"/>
    </location>
</feature>
<dbReference type="InterPro" id="IPR026032">
    <property type="entry name" value="HcaT-like"/>
</dbReference>
<organism evidence="10 11">
    <name type="scientific">Tepidiphilus baoligensis</name>
    <dbReference type="NCBI Taxonomy" id="2698687"/>
    <lineage>
        <taxon>Bacteria</taxon>
        <taxon>Pseudomonadati</taxon>
        <taxon>Pseudomonadota</taxon>
        <taxon>Hydrogenophilia</taxon>
        <taxon>Hydrogenophilales</taxon>
        <taxon>Hydrogenophilaceae</taxon>
        <taxon>Tepidiphilus</taxon>
    </lineage>
</organism>
<dbReference type="PANTHER" id="PTHR23522">
    <property type="entry name" value="BLL5896 PROTEIN"/>
    <property type="match status" value="1"/>
</dbReference>
<feature type="transmembrane region" description="Helical" evidence="8">
    <location>
        <begin position="284"/>
        <end position="304"/>
    </location>
</feature>
<feature type="domain" description="Major facilitator superfamily associated" evidence="9">
    <location>
        <begin position="3"/>
        <end position="357"/>
    </location>
</feature>
<sequence>MPYWRLSLYNLSYFAFLGIFAPYFSLYLAALGWTAGAIAAAMALMQAMRVLAPPLWSLPLERGVGHVALLRRAAVMALAAGGVFLVAGEPRWVLPAVAVIGFCWSGALPVFEALTFAHLREEAHRYARIRLWGSIGFIVAVLGLGHWLERDGVETLPVWLVAALAGGVLMAFALPEPTPTRVLVRTLPPWRTVLARREVTAFLLASFAMSAAHGPLYVFYSMHLDRLGYGKEAIGALWALGVASEIVLFWALPGLLRRFTVRTLLFVAYGAAVVRFLAIGWGGAWPVVVVLAQLLHAATFGVFHGANVHLLRQWFPGPLLARGQALYGSLSFGAGGMLGAMVSGWSWSALGPEWTYTLGSAFALSGMGFVAIALRHGASVDDEVVK</sequence>
<evidence type="ECO:0000313" key="11">
    <source>
        <dbReference type="Proteomes" id="UP000669605"/>
    </source>
</evidence>
<keyword evidence="11" id="KW-1185">Reference proteome</keyword>
<evidence type="ECO:0000256" key="1">
    <source>
        <dbReference type="ARBA" id="ARBA00004429"/>
    </source>
</evidence>
<dbReference type="InterPro" id="IPR024989">
    <property type="entry name" value="MFS_assoc_dom"/>
</dbReference>
<feature type="transmembrane region" description="Helical" evidence="8">
    <location>
        <begin position="7"/>
        <end position="24"/>
    </location>
</feature>
<keyword evidence="6 8" id="KW-1133">Transmembrane helix</keyword>
<comment type="caution">
    <text evidence="10">The sequence shown here is derived from an EMBL/GenBank/DDBJ whole genome shotgun (WGS) entry which is preliminary data.</text>
</comment>
<evidence type="ECO:0000256" key="7">
    <source>
        <dbReference type="ARBA" id="ARBA00023136"/>
    </source>
</evidence>
<evidence type="ECO:0000256" key="4">
    <source>
        <dbReference type="ARBA" id="ARBA00022519"/>
    </source>
</evidence>
<dbReference type="PANTHER" id="PTHR23522:SF10">
    <property type="entry name" value="3-PHENYLPROPIONIC ACID TRANSPORTER-RELATED"/>
    <property type="match status" value="1"/>
</dbReference>
<dbReference type="NCBIfam" id="NF037955">
    <property type="entry name" value="mfs"/>
    <property type="match status" value="1"/>
</dbReference>
<feature type="transmembrane region" description="Helical" evidence="8">
    <location>
        <begin position="199"/>
        <end position="221"/>
    </location>
</feature>
<evidence type="ECO:0000313" key="10">
    <source>
        <dbReference type="EMBL" id="NMH15800.1"/>
    </source>
</evidence>
<name>A0ABX1QIA8_9PROT</name>
<feature type="transmembrane region" description="Helical" evidence="8">
    <location>
        <begin position="259"/>
        <end position="278"/>
    </location>
</feature>
<evidence type="ECO:0000256" key="2">
    <source>
        <dbReference type="ARBA" id="ARBA00022448"/>
    </source>
</evidence>
<dbReference type="EMBL" id="JAAAUB010000001">
    <property type="protein sequence ID" value="NMH15800.1"/>
    <property type="molecule type" value="Genomic_DNA"/>
</dbReference>
<feature type="transmembrane region" description="Helical" evidence="8">
    <location>
        <begin position="93"/>
        <end position="117"/>
    </location>
</feature>
<evidence type="ECO:0000256" key="3">
    <source>
        <dbReference type="ARBA" id="ARBA00022475"/>
    </source>
</evidence>
<keyword evidence="5 8" id="KW-0812">Transmembrane</keyword>
<feature type="transmembrane region" description="Helical" evidence="8">
    <location>
        <begin position="354"/>
        <end position="374"/>
    </location>
</feature>